<keyword evidence="2" id="KW-0548">Nucleotidyltransferase</keyword>
<evidence type="ECO:0000256" key="8">
    <source>
        <dbReference type="SAM" id="Phobius"/>
    </source>
</evidence>
<dbReference type="InterPro" id="IPR041373">
    <property type="entry name" value="RT_RNaseH"/>
</dbReference>
<dbReference type="InterPro" id="IPR043502">
    <property type="entry name" value="DNA/RNA_pol_sf"/>
</dbReference>
<feature type="compositionally biased region" description="Acidic residues" evidence="7">
    <location>
        <begin position="386"/>
        <end position="417"/>
    </location>
</feature>
<sequence>MAICNAPATFQRAMNVTFQNFISKTRLTLGMIYFCVIVYMDGILVYSETFHGHAQHIEWTLEALRDAGFKITLEKSEFFLSEISFLGNVVTRGGLRPDSRKVAAVKDALVPTLVTQVRAFLGQASYYRCFIKGFAAIARLLTNLLRKDQPLSWDAECKQAFATLKGVLAAASILIRPDPTKQFIPITDWQPEAISAILAQKGNDGREHVIEYTSRTVLDGRRNDSAPQGECYAIVWGIQHFHPYLYGQKFLFVTDHEPLLALKKLTNYTSMIGRWVVHLQEYDFDIIHRKTERHGNADGLTRLHRPAKWSACLEELAGNNNPPSQQPYLDPRGIIDRAFFQPRTTSEDEAITIEEEEEEDKEGGDEEEEEETLEEGSYIEHSEGEKSDDEEEEDEEEEEESEWETLGEEAEGAEEDPEAARKREEIAAGKQQLEYASEADLPISNDPAKDPEPPKPEDGNLAAETSSAPASRRQS</sequence>
<dbReference type="CDD" id="cd01647">
    <property type="entry name" value="RT_LTR"/>
    <property type="match status" value="1"/>
</dbReference>
<keyword evidence="6" id="KW-0695">RNA-directed DNA polymerase</keyword>
<protein>
    <recommendedName>
        <fullName evidence="13">Reverse transcriptase domain-containing protein</fullName>
    </recommendedName>
</protein>
<evidence type="ECO:0000313" key="11">
    <source>
        <dbReference type="EMBL" id="GBG71443.1"/>
    </source>
</evidence>
<dbReference type="SUPFAM" id="SSF56672">
    <property type="entry name" value="DNA/RNA polymerases"/>
    <property type="match status" value="1"/>
</dbReference>
<name>A0A388KNC5_CHABU</name>
<evidence type="ECO:0008006" key="13">
    <source>
        <dbReference type="Google" id="ProtNLM"/>
    </source>
</evidence>
<keyword evidence="4" id="KW-0255">Endonuclease</keyword>
<dbReference type="AlphaFoldDB" id="A0A388KNC5"/>
<feature type="compositionally biased region" description="Polar residues" evidence="7">
    <location>
        <begin position="463"/>
        <end position="475"/>
    </location>
</feature>
<feature type="domain" description="Reverse transcriptase" evidence="9">
    <location>
        <begin position="5"/>
        <end position="87"/>
    </location>
</feature>
<dbReference type="InterPro" id="IPR050951">
    <property type="entry name" value="Retrovirus_Pol_polyprotein"/>
</dbReference>
<feature type="compositionally biased region" description="Basic and acidic residues" evidence="7">
    <location>
        <begin position="447"/>
        <end position="458"/>
    </location>
</feature>
<evidence type="ECO:0000256" key="6">
    <source>
        <dbReference type="ARBA" id="ARBA00022918"/>
    </source>
</evidence>
<organism evidence="11 12">
    <name type="scientific">Chara braunii</name>
    <name type="common">Braun's stonewort</name>
    <dbReference type="NCBI Taxonomy" id="69332"/>
    <lineage>
        <taxon>Eukaryota</taxon>
        <taxon>Viridiplantae</taxon>
        <taxon>Streptophyta</taxon>
        <taxon>Charophyceae</taxon>
        <taxon>Charales</taxon>
        <taxon>Characeae</taxon>
        <taxon>Chara</taxon>
    </lineage>
</organism>
<keyword evidence="8" id="KW-0472">Membrane</keyword>
<evidence type="ECO:0000259" key="9">
    <source>
        <dbReference type="Pfam" id="PF00078"/>
    </source>
</evidence>
<dbReference type="EMBL" id="BFEA01000146">
    <property type="protein sequence ID" value="GBG71443.1"/>
    <property type="molecule type" value="Genomic_DNA"/>
</dbReference>
<reference evidence="11 12" key="1">
    <citation type="journal article" date="2018" name="Cell">
        <title>The Chara Genome: Secondary Complexity and Implications for Plant Terrestrialization.</title>
        <authorList>
            <person name="Nishiyama T."/>
            <person name="Sakayama H."/>
            <person name="Vries J.D."/>
            <person name="Buschmann H."/>
            <person name="Saint-Marcoux D."/>
            <person name="Ullrich K.K."/>
            <person name="Haas F.B."/>
            <person name="Vanderstraeten L."/>
            <person name="Becker D."/>
            <person name="Lang D."/>
            <person name="Vosolsobe S."/>
            <person name="Rombauts S."/>
            <person name="Wilhelmsson P.K.I."/>
            <person name="Janitza P."/>
            <person name="Kern R."/>
            <person name="Heyl A."/>
            <person name="Rumpler F."/>
            <person name="Villalobos L.I.A.C."/>
            <person name="Clay J.M."/>
            <person name="Skokan R."/>
            <person name="Toyoda A."/>
            <person name="Suzuki Y."/>
            <person name="Kagoshima H."/>
            <person name="Schijlen E."/>
            <person name="Tajeshwar N."/>
            <person name="Catarino B."/>
            <person name="Hetherington A.J."/>
            <person name="Saltykova A."/>
            <person name="Bonnot C."/>
            <person name="Breuninger H."/>
            <person name="Symeonidi A."/>
            <person name="Radhakrishnan G.V."/>
            <person name="Van Nieuwerburgh F."/>
            <person name="Deforce D."/>
            <person name="Chang C."/>
            <person name="Karol K.G."/>
            <person name="Hedrich R."/>
            <person name="Ulvskov P."/>
            <person name="Glockner G."/>
            <person name="Delwiche C.F."/>
            <person name="Petrasek J."/>
            <person name="Van de Peer Y."/>
            <person name="Friml J."/>
            <person name="Beilby M."/>
            <person name="Dolan L."/>
            <person name="Kohara Y."/>
            <person name="Sugano S."/>
            <person name="Fujiyama A."/>
            <person name="Delaux P.-M."/>
            <person name="Quint M."/>
            <person name="TheiBen G."/>
            <person name="Hagemann M."/>
            <person name="Harholt J."/>
            <person name="Dunand C."/>
            <person name="Zachgo S."/>
            <person name="Langdale J."/>
            <person name="Maumus F."/>
            <person name="Straeten D.V.D."/>
            <person name="Gould S.B."/>
            <person name="Rensing S.A."/>
        </authorList>
    </citation>
    <scope>NUCLEOTIDE SEQUENCE [LARGE SCALE GENOMIC DNA]</scope>
    <source>
        <strain evidence="11 12">S276</strain>
    </source>
</reference>
<dbReference type="InterPro" id="IPR043128">
    <property type="entry name" value="Rev_trsase/Diguanyl_cyclase"/>
</dbReference>
<dbReference type="Pfam" id="PF00078">
    <property type="entry name" value="RVT_1"/>
    <property type="match status" value="1"/>
</dbReference>
<feature type="domain" description="Reverse transcriptase RNase H-like" evidence="10">
    <location>
        <begin position="178"/>
        <end position="282"/>
    </location>
</feature>
<keyword evidence="8" id="KW-1133">Transmembrane helix</keyword>
<keyword evidence="12" id="KW-1185">Reference proteome</keyword>
<dbReference type="PANTHER" id="PTHR37984:SF5">
    <property type="entry name" value="PROTEIN NYNRIN-LIKE"/>
    <property type="match status" value="1"/>
</dbReference>
<dbReference type="InterPro" id="IPR000477">
    <property type="entry name" value="RT_dom"/>
</dbReference>
<keyword evidence="5" id="KW-0378">Hydrolase</keyword>
<dbReference type="GO" id="GO:0004519">
    <property type="term" value="F:endonuclease activity"/>
    <property type="evidence" value="ECO:0007669"/>
    <property type="project" value="UniProtKB-KW"/>
</dbReference>
<dbReference type="Proteomes" id="UP000265515">
    <property type="component" value="Unassembled WGS sequence"/>
</dbReference>
<keyword evidence="3" id="KW-0540">Nuclease</keyword>
<keyword evidence="1" id="KW-0808">Transferase</keyword>
<dbReference type="Gene3D" id="3.30.70.270">
    <property type="match status" value="2"/>
</dbReference>
<feature type="transmembrane region" description="Helical" evidence="8">
    <location>
        <begin position="27"/>
        <end position="46"/>
    </location>
</feature>
<feature type="region of interest" description="Disordered" evidence="7">
    <location>
        <begin position="339"/>
        <end position="475"/>
    </location>
</feature>
<dbReference type="GO" id="GO:0003964">
    <property type="term" value="F:RNA-directed DNA polymerase activity"/>
    <property type="evidence" value="ECO:0007669"/>
    <property type="project" value="UniProtKB-KW"/>
</dbReference>
<proteinExistence type="predicted"/>
<evidence type="ECO:0000256" key="7">
    <source>
        <dbReference type="SAM" id="MobiDB-lite"/>
    </source>
</evidence>
<evidence type="ECO:0000256" key="4">
    <source>
        <dbReference type="ARBA" id="ARBA00022759"/>
    </source>
</evidence>
<evidence type="ECO:0000256" key="3">
    <source>
        <dbReference type="ARBA" id="ARBA00022722"/>
    </source>
</evidence>
<dbReference type="FunFam" id="3.30.70.270:FF:000020">
    <property type="entry name" value="Transposon Tf2-6 polyprotein-like Protein"/>
    <property type="match status" value="1"/>
</dbReference>
<comment type="caution">
    <text evidence="11">The sequence shown here is derived from an EMBL/GenBank/DDBJ whole genome shotgun (WGS) entry which is preliminary data.</text>
</comment>
<dbReference type="Gramene" id="GBG71443">
    <property type="protein sequence ID" value="GBG71443"/>
    <property type="gene ID" value="CBR_g8862"/>
</dbReference>
<evidence type="ECO:0000256" key="5">
    <source>
        <dbReference type="ARBA" id="ARBA00022801"/>
    </source>
</evidence>
<evidence type="ECO:0000259" key="10">
    <source>
        <dbReference type="Pfam" id="PF17917"/>
    </source>
</evidence>
<gene>
    <name evidence="11" type="ORF">CBR_g8862</name>
</gene>
<accession>A0A388KNC5</accession>
<dbReference type="OrthoDB" id="8060624at2759"/>
<dbReference type="Pfam" id="PF17917">
    <property type="entry name" value="RT_RNaseH"/>
    <property type="match status" value="1"/>
</dbReference>
<feature type="compositionally biased region" description="Acidic residues" evidence="7">
    <location>
        <begin position="347"/>
        <end position="374"/>
    </location>
</feature>
<feature type="compositionally biased region" description="Basic and acidic residues" evidence="7">
    <location>
        <begin position="418"/>
        <end position="427"/>
    </location>
</feature>
<dbReference type="PANTHER" id="PTHR37984">
    <property type="entry name" value="PROTEIN CBG26694"/>
    <property type="match status" value="1"/>
</dbReference>
<evidence type="ECO:0000256" key="2">
    <source>
        <dbReference type="ARBA" id="ARBA00022695"/>
    </source>
</evidence>
<dbReference type="GO" id="GO:0016787">
    <property type="term" value="F:hydrolase activity"/>
    <property type="evidence" value="ECO:0007669"/>
    <property type="project" value="UniProtKB-KW"/>
</dbReference>
<dbReference type="CDD" id="cd09274">
    <property type="entry name" value="RNase_HI_RT_Ty3"/>
    <property type="match status" value="1"/>
</dbReference>
<keyword evidence="8" id="KW-0812">Transmembrane</keyword>
<evidence type="ECO:0000256" key="1">
    <source>
        <dbReference type="ARBA" id="ARBA00022679"/>
    </source>
</evidence>
<evidence type="ECO:0000313" key="12">
    <source>
        <dbReference type="Proteomes" id="UP000265515"/>
    </source>
</evidence>